<evidence type="ECO:0000259" key="3">
    <source>
        <dbReference type="PROSITE" id="PS51186"/>
    </source>
</evidence>
<dbReference type="InterPro" id="IPR050680">
    <property type="entry name" value="YpeA/RimI_acetyltransf"/>
</dbReference>
<name>A0A1I1EWY9_9GAMM</name>
<keyword evidence="1 4" id="KW-0808">Transferase</keyword>
<accession>A0A1I1EWY9</accession>
<dbReference type="PANTHER" id="PTHR43420">
    <property type="entry name" value="ACETYLTRANSFERASE"/>
    <property type="match status" value="1"/>
</dbReference>
<evidence type="ECO:0000256" key="1">
    <source>
        <dbReference type="ARBA" id="ARBA00022679"/>
    </source>
</evidence>
<evidence type="ECO:0000256" key="2">
    <source>
        <dbReference type="ARBA" id="ARBA00023315"/>
    </source>
</evidence>
<keyword evidence="5" id="KW-1185">Reference proteome</keyword>
<sequence length="140" mass="16087">MKIRTIQWDETLPVRHTVLWPNKPASFCKVEGDEKANHYGVYLNNKLVSVASVYINGCIARLRKFATLMEFQGKGLGTKLIAYILDEMKITGIKCFWCDARKTAVGFYKKFGMEQQGTEFYKSGIPYFKMELQLDKPITS</sequence>
<dbReference type="InterPro" id="IPR000182">
    <property type="entry name" value="GNAT_dom"/>
</dbReference>
<dbReference type="STRING" id="1123010.SAMN02745724_00419"/>
<dbReference type="Pfam" id="PF13673">
    <property type="entry name" value="Acetyltransf_10"/>
    <property type="match status" value="1"/>
</dbReference>
<dbReference type="EMBL" id="FOLO01000002">
    <property type="protein sequence ID" value="SFB90008.1"/>
    <property type="molecule type" value="Genomic_DNA"/>
</dbReference>
<proteinExistence type="predicted"/>
<dbReference type="OrthoDB" id="1178186at2"/>
<dbReference type="PANTHER" id="PTHR43420:SF42">
    <property type="entry name" value="N-ACETYLTRANSFERASE DOMAIN-CONTAINING PROTEIN"/>
    <property type="match status" value="1"/>
</dbReference>
<dbReference type="InterPro" id="IPR016181">
    <property type="entry name" value="Acyl_CoA_acyltransferase"/>
</dbReference>
<keyword evidence="2" id="KW-0012">Acyltransferase</keyword>
<organism evidence="4 5">
    <name type="scientific">Pseudoalteromonas denitrificans DSM 6059</name>
    <dbReference type="NCBI Taxonomy" id="1123010"/>
    <lineage>
        <taxon>Bacteria</taxon>
        <taxon>Pseudomonadati</taxon>
        <taxon>Pseudomonadota</taxon>
        <taxon>Gammaproteobacteria</taxon>
        <taxon>Alteromonadales</taxon>
        <taxon>Pseudoalteromonadaceae</taxon>
        <taxon>Pseudoalteromonas</taxon>
    </lineage>
</organism>
<feature type="domain" description="N-acetyltransferase" evidence="3">
    <location>
        <begin position="1"/>
        <end position="135"/>
    </location>
</feature>
<dbReference type="CDD" id="cd04301">
    <property type="entry name" value="NAT_SF"/>
    <property type="match status" value="1"/>
</dbReference>
<dbReference type="AlphaFoldDB" id="A0A1I1EWY9"/>
<dbReference type="Proteomes" id="UP000198862">
    <property type="component" value="Unassembled WGS sequence"/>
</dbReference>
<evidence type="ECO:0000313" key="5">
    <source>
        <dbReference type="Proteomes" id="UP000198862"/>
    </source>
</evidence>
<dbReference type="PROSITE" id="PS51186">
    <property type="entry name" value="GNAT"/>
    <property type="match status" value="1"/>
</dbReference>
<dbReference type="RefSeq" id="WP_091979395.1">
    <property type="nucleotide sequence ID" value="NZ_FOLO01000002.1"/>
</dbReference>
<protein>
    <submittedName>
        <fullName evidence="4">Acetyltransferase (GNAT) domain-containing protein</fullName>
    </submittedName>
</protein>
<dbReference type="Gene3D" id="3.40.630.30">
    <property type="match status" value="1"/>
</dbReference>
<gene>
    <name evidence="4" type="ORF">SAMN02745724_00419</name>
</gene>
<evidence type="ECO:0000313" key="4">
    <source>
        <dbReference type="EMBL" id="SFB90008.1"/>
    </source>
</evidence>
<dbReference type="SUPFAM" id="SSF55729">
    <property type="entry name" value="Acyl-CoA N-acyltransferases (Nat)"/>
    <property type="match status" value="1"/>
</dbReference>
<reference evidence="4 5" key="1">
    <citation type="submission" date="2016-10" db="EMBL/GenBank/DDBJ databases">
        <authorList>
            <person name="de Groot N.N."/>
        </authorList>
    </citation>
    <scope>NUCLEOTIDE SEQUENCE [LARGE SCALE GENOMIC DNA]</scope>
    <source>
        <strain evidence="4 5">DSM 6059</strain>
    </source>
</reference>
<dbReference type="GO" id="GO:0016747">
    <property type="term" value="F:acyltransferase activity, transferring groups other than amino-acyl groups"/>
    <property type="evidence" value="ECO:0007669"/>
    <property type="project" value="InterPro"/>
</dbReference>